<name>A0ABN8DL27_9VIBR</name>
<keyword evidence="5" id="KW-0136">Cellulose degradation</keyword>
<evidence type="ECO:0000313" key="11">
    <source>
        <dbReference type="EMBL" id="CAH0528847.1"/>
    </source>
</evidence>
<evidence type="ECO:0000256" key="2">
    <source>
        <dbReference type="ARBA" id="ARBA00010838"/>
    </source>
</evidence>
<keyword evidence="4 10" id="KW-0378">Hydrolase</keyword>
<dbReference type="Gene3D" id="3.20.20.80">
    <property type="entry name" value="Glycosidases"/>
    <property type="match status" value="1"/>
</dbReference>
<dbReference type="SUPFAM" id="SSF51445">
    <property type="entry name" value="(Trans)glycosidases"/>
    <property type="match status" value="1"/>
</dbReference>
<evidence type="ECO:0000313" key="12">
    <source>
        <dbReference type="Proteomes" id="UP000838160"/>
    </source>
</evidence>
<accession>A0ABN8DL27</accession>
<organism evidence="11 12">
    <name type="scientific">Vibrio hippocampi</name>
    <dbReference type="NCBI Taxonomy" id="654686"/>
    <lineage>
        <taxon>Bacteria</taxon>
        <taxon>Pseudomonadati</taxon>
        <taxon>Pseudomonadota</taxon>
        <taxon>Gammaproteobacteria</taxon>
        <taxon>Vibrionales</taxon>
        <taxon>Vibrionaceae</taxon>
        <taxon>Vibrio</taxon>
    </lineage>
</organism>
<evidence type="ECO:0000256" key="1">
    <source>
        <dbReference type="ARBA" id="ARBA00000448"/>
    </source>
</evidence>
<proteinExistence type="inferred from homology"/>
<comment type="caution">
    <text evidence="11">The sequence shown here is derived from an EMBL/GenBank/DDBJ whole genome shotgun (WGS) entry which is preliminary data.</text>
</comment>
<evidence type="ECO:0000256" key="7">
    <source>
        <dbReference type="ARBA" id="ARBA00023295"/>
    </source>
</evidence>
<keyword evidence="8" id="KW-0624">Polysaccharide degradation</keyword>
<dbReference type="InterPro" id="IPR017853">
    <property type="entry name" value="GH"/>
</dbReference>
<evidence type="ECO:0000256" key="4">
    <source>
        <dbReference type="ARBA" id="ARBA00022801"/>
    </source>
</evidence>
<keyword evidence="7 10" id="KW-0326">Glycosidase</keyword>
<dbReference type="EC" id="3.2.1.21" evidence="3 10"/>
<comment type="catalytic activity">
    <reaction evidence="1 10">
        <text>Hydrolysis of terminal, non-reducing beta-D-glucosyl residues with release of beta-D-glucose.</text>
        <dbReference type="EC" id="3.2.1.21"/>
    </reaction>
</comment>
<dbReference type="Pfam" id="PF00232">
    <property type="entry name" value="Glyco_hydro_1"/>
    <property type="match status" value="1"/>
</dbReference>
<evidence type="ECO:0000256" key="8">
    <source>
        <dbReference type="ARBA" id="ARBA00023326"/>
    </source>
</evidence>
<evidence type="ECO:0000256" key="6">
    <source>
        <dbReference type="ARBA" id="ARBA00023277"/>
    </source>
</evidence>
<dbReference type="InterPro" id="IPR017736">
    <property type="entry name" value="Glyco_hydro_1_beta-glucosidase"/>
</dbReference>
<gene>
    <name evidence="11" type="primary">bglB</name>
    <name evidence="11" type="ORF">VHP8226_02874</name>
</gene>
<dbReference type="Proteomes" id="UP000838160">
    <property type="component" value="Unassembled WGS sequence"/>
</dbReference>
<keyword evidence="12" id="KW-1185">Reference proteome</keyword>
<feature type="active site" description="Nucleophile" evidence="9">
    <location>
        <position position="353"/>
    </location>
</feature>
<dbReference type="PRINTS" id="PR00131">
    <property type="entry name" value="GLHYDRLASE1"/>
</dbReference>
<protein>
    <recommendedName>
        <fullName evidence="3 10">Beta-glucosidase</fullName>
        <ecNumber evidence="3 10">3.2.1.21</ecNumber>
    </recommendedName>
</protein>
<keyword evidence="6" id="KW-0119">Carbohydrate metabolism</keyword>
<sequence length="451" mass="51024">MKYQIPADSKLIEPNFVFGVATSSYQIEGGVREGGRTPSIWDTFCRKAGVVNNFDNGDVACDHYHLWQHDIAMIADLGVDAYRLSVSWSRILPQDGVVNPQGLEFYSNIIDECHRKGLKVYVTLYHWDLPQYLEDKGGWLNRETAYKFAQYADVVSQFFGHKIDVYTTLNEPFVSAFLGYRWGIHAPGVKGDKQGFQAAHHLMLAHGLAMPVLRRNAPNSLHGLVVNVCPAYPVNSTDVAAAEFKAADGYLWFIDPVFTGQYPEVVCKKLVEYMPLILEGDMEIISAPLDYLGINYYSREVIGTNPDGQPEIAPQTEAEHTFIGWEVYPRGLTDVLVLLKQRYANLPPMYITENGAACDDEQEGGVIHDDQRIAYYQTHLTALDEAIRQGVDIRGYFAWSLMDNFEWAFGYSQRFGIVHVDYQTQERTLKNSALAFRGMLKQRKKTISSSQ</sequence>
<evidence type="ECO:0000256" key="9">
    <source>
        <dbReference type="PROSITE-ProRule" id="PRU10055"/>
    </source>
</evidence>
<evidence type="ECO:0000256" key="10">
    <source>
        <dbReference type="RuleBase" id="RU361175"/>
    </source>
</evidence>
<dbReference type="GO" id="GO:0008422">
    <property type="term" value="F:beta-glucosidase activity"/>
    <property type="evidence" value="ECO:0007669"/>
    <property type="project" value="UniProtKB-EC"/>
</dbReference>
<dbReference type="InterPro" id="IPR033132">
    <property type="entry name" value="GH_1_N_CS"/>
</dbReference>
<dbReference type="EMBL" id="CAKLCM010000003">
    <property type="protein sequence ID" value="CAH0528847.1"/>
    <property type="molecule type" value="Genomic_DNA"/>
</dbReference>
<dbReference type="PANTHER" id="PTHR10353">
    <property type="entry name" value="GLYCOSYL HYDROLASE"/>
    <property type="match status" value="1"/>
</dbReference>
<dbReference type="RefSeq" id="WP_237485743.1">
    <property type="nucleotide sequence ID" value="NZ_CAKLCM010000003.1"/>
</dbReference>
<comment type="similarity">
    <text evidence="2 10">Belongs to the glycosyl hydrolase 1 family.</text>
</comment>
<evidence type="ECO:0000256" key="5">
    <source>
        <dbReference type="ARBA" id="ARBA00023001"/>
    </source>
</evidence>
<dbReference type="PROSITE" id="PS00572">
    <property type="entry name" value="GLYCOSYL_HYDROL_F1_1"/>
    <property type="match status" value="1"/>
</dbReference>
<dbReference type="NCBIfam" id="TIGR03356">
    <property type="entry name" value="BGL"/>
    <property type="match status" value="1"/>
</dbReference>
<dbReference type="InterPro" id="IPR001360">
    <property type="entry name" value="Glyco_hydro_1"/>
</dbReference>
<dbReference type="InterPro" id="IPR018120">
    <property type="entry name" value="Glyco_hydro_1_AS"/>
</dbReference>
<dbReference type="PANTHER" id="PTHR10353:SF36">
    <property type="entry name" value="LP05116P"/>
    <property type="match status" value="1"/>
</dbReference>
<reference evidence="11" key="1">
    <citation type="submission" date="2021-12" db="EMBL/GenBank/DDBJ databases">
        <authorList>
            <person name="Rodrigo-Torres L."/>
            <person name="Arahal R. D."/>
            <person name="Lucena T."/>
        </authorList>
    </citation>
    <scope>NUCLEOTIDE SEQUENCE</scope>
    <source>
        <strain evidence="11">CECT 8226</strain>
    </source>
</reference>
<dbReference type="PROSITE" id="PS00653">
    <property type="entry name" value="GLYCOSYL_HYDROL_F1_2"/>
    <property type="match status" value="1"/>
</dbReference>
<evidence type="ECO:0000256" key="3">
    <source>
        <dbReference type="ARBA" id="ARBA00012744"/>
    </source>
</evidence>